<protein>
    <submittedName>
        <fullName evidence="1">Major facilitator superfamily transporter</fullName>
    </submittedName>
</protein>
<keyword evidence="2" id="KW-1185">Reference proteome</keyword>
<organism evidence="1 2">
    <name type="scientific">Hypoxylon rubiginosum</name>
    <dbReference type="NCBI Taxonomy" id="110542"/>
    <lineage>
        <taxon>Eukaryota</taxon>
        <taxon>Fungi</taxon>
        <taxon>Dikarya</taxon>
        <taxon>Ascomycota</taxon>
        <taxon>Pezizomycotina</taxon>
        <taxon>Sordariomycetes</taxon>
        <taxon>Xylariomycetidae</taxon>
        <taxon>Xylariales</taxon>
        <taxon>Hypoxylaceae</taxon>
        <taxon>Hypoxylon</taxon>
    </lineage>
</organism>
<evidence type="ECO:0000313" key="1">
    <source>
        <dbReference type="EMBL" id="KAI6084799.1"/>
    </source>
</evidence>
<evidence type="ECO:0000313" key="2">
    <source>
        <dbReference type="Proteomes" id="UP001497680"/>
    </source>
</evidence>
<proteinExistence type="predicted"/>
<sequence>MYETLPTSVNNSEDVGIFASGPDIHPEMSLLHFSFFSIGLFTGLLLSLLDTTIVATSLFDIGYEFQDLGHVNWVALAYTLTYLGFAVLIARISDIIGRRNAFIASYLIFIAFSIACGCADDLNQLIACRAIQGLGGSGLYSMTMIIFPEVSPPKLRPYIGGIIGFVVALSTVLGPILGGVLVHFVTWRWIFWINGPLGTISMLLFYTLWPKTHASVNPRRRSWKNLDYIGSILLIAGSVLVVFPFQNAGDAPNQWESAIFIAPLIIGAASWLCLFIWSVFVDRNREDAVDAALPMRLMRDRVYVGAVLNTMLLGFPYLLLIYAFPRRLQIINGKGTLTAGAMLLSMLGPSALGSLVVGILNSKKNRTFETLLVGGCLTVLGCGLLSTLSSTYEVEWKALGFLVFVGLGFGLSVSTATMVATMHSSPRDHASAQGIIAQARVLGGSIGIAASSAILAVTLQNHVGIPGVDYLTLAFDFDSTEAPDFDSSRKELLEYRGIMEAYSDAFNESMRVCACIASIAVLSAFATAGRKQPNVVEYREQQQEEEENENKLAPLPQAVAA</sequence>
<reference evidence="1 2" key="1">
    <citation type="journal article" date="2022" name="New Phytol.">
        <title>Ecological generalism drives hyperdiversity of secondary metabolite gene clusters in xylarialean endophytes.</title>
        <authorList>
            <person name="Franco M.E.E."/>
            <person name="Wisecaver J.H."/>
            <person name="Arnold A.E."/>
            <person name="Ju Y.M."/>
            <person name="Slot J.C."/>
            <person name="Ahrendt S."/>
            <person name="Moore L.P."/>
            <person name="Eastman K.E."/>
            <person name="Scott K."/>
            <person name="Konkel Z."/>
            <person name="Mondo S.J."/>
            <person name="Kuo A."/>
            <person name="Hayes R.D."/>
            <person name="Haridas S."/>
            <person name="Andreopoulos B."/>
            <person name="Riley R."/>
            <person name="LaButti K."/>
            <person name="Pangilinan J."/>
            <person name="Lipzen A."/>
            <person name="Amirebrahimi M."/>
            <person name="Yan J."/>
            <person name="Adam C."/>
            <person name="Keymanesh K."/>
            <person name="Ng V."/>
            <person name="Louie K."/>
            <person name="Northen T."/>
            <person name="Drula E."/>
            <person name="Henrissat B."/>
            <person name="Hsieh H.M."/>
            <person name="Youens-Clark K."/>
            <person name="Lutzoni F."/>
            <person name="Miadlikowska J."/>
            <person name="Eastwood D.C."/>
            <person name="Hamelin R.C."/>
            <person name="Grigoriev I.V."/>
            <person name="U'Ren J.M."/>
        </authorList>
    </citation>
    <scope>NUCLEOTIDE SEQUENCE [LARGE SCALE GENOMIC DNA]</scope>
    <source>
        <strain evidence="1 2">ER1909</strain>
    </source>
</reference>
<name>A0ACC0CWI0_9PEZI</name>
<dbReference type="Proteomes" id="UP001497680">
    <property type="component" value="Unassembled WGS sequence"/>
</dbReference>
<gene>
    <name evidence="1" type="ORF">F4821DRAFT_279806</name>
</gene>
<dbReference type="EMBL" id="MU394332">
    <property type="protein sequence ID" value="KAI6084799.1"/>
    <property type="molecule type" value="Genomic_DNA"/>
</dbReference>
<accession>A0ACC0CWI0</accession>
<comment type="caution">
    <text evidence="1">The sequence shown here is derived from an EMBL/GenBank/DDBJ whole genome shotgun (WGS) entry which is preliminary data.</text>
</comment>